<feature type="region of interest" description="Disordered" evidence="1">
    <location>
        <begin position="216"/>
        <end position="246"/>
    </location>
</feature>
<name>A0A384JZR6_BOTFB</name>
<dbReference type="InterPro" id="IPR038511">
    <property type="entry name" value="TAP42/TAP46-like_sf"/>
</dbReference>
<dbReference type="InterPro" id="IPR007304">
    <property type="entry name" value="TAP46-like"/>
</dbReference>
<feature type="compositionally biased region" description="Acidic residues" evidence="1">
    <location>
        <begin position="320"/>
        <end position="332"/>
    </location>
</feature>
<dbReference type="KEGG" id="bfu:BCIN_12g06220"/>
<evidence type="ECO:0000313" key="3">
    <source>
        <dbReference type="Proteomes" id="UP000001798"/>
    </source>
</evidence>
<keyword evidence="3" id="KW-1185">Reference proteome</keyword>
<evidence type="ECO:0000256" key="1">
    <source>
        <dbReference type="SAM" id="MobiDB-lite"/>
    </source>
</evidence>
<accession>A0A384JZR6</accession>
<dbReference type="GO" id="GO:0005829">
    <property type="term" value="C:cytosol"/>
    <property type="evidence" value="ECO:0007669"/>
    <property type="project" value="TreeGrafter"/>
</dbReference>
<sequence>MADNSLKTLFSSAERQRLAIESSWETNTEKYQDDVASALTAYQECRQLADRLALFSPNETLEDINSSDIQYLVIPYRIADLGQRLSTNTSDRKVILQEAKKCYEAFLTQLGYYEMLSTAEKKLYAEYQESPSTFSTISTTDPTARRNVKIANFKMEKELKKKLDFLAANPAYLQNDEDAIRELEIAKLSLCSHNAFQSLESINRELEILAMAPVGPQVPQGQQSDDRERIGGLRGPDAGYSDRLDMRDITTNNKGPILSTGGKPLRPFTLLESRQALQKGVFRPGHNLPTMTIDEYLEEERARGGIIEGGGEASGIIPDIDPDDFEKMDEETEKARRWDEFTEDNPKGAGNTLNRG</sequence>
<reference evidence="2 3" key="3">
    <citation type="journal article" date="2017" name="Mol. Plant Pathol.">
        <title>A gapless genome sequence of the fungus Botrytis cinerea.</title>
        <authorList>
            <person name="Van Kan J.A."/>
            <person name="Stassen J.H."/>
            <person name="Mosbach A."/>
            <person name="Van Der Lee T.A."/>
            <person name="Faino L."/>
            <person name="Farmer A.D."/>
            <person name="Papasotiriou D.G."/>
            <person name="Zhou S."/>
            <person name="Seidl M.F."/>
            <person name="Cottam E."/>
            <person name="Edel D."/>
            <person name="Hahn M."/>
            <person name="Schwartz D.C."/>
            <person name="Dietrich R.A."/>
            <person name="Widdison S."/>
            <person name="Scalliet G."/>
        </authorList>
    </citation>
    <scope>NUCLEOTIDE SEQUENCE [LARGE SCALE GENOMIC DNA]</scope>
    <source>
        <strain evidence="2 3">B05.10</strain>
    </source>
</reference>
<dbReference type="RefSeq" id="XP_024552372.1">
    <property type="nucleotide sequence ID" value="XM_024696561.1"/>
</dbReference>
<dbReference type="PANTHER" id="PTHR10933">
    <property type="entry name" value="IMMUNOGLOBULIN-BINDING PROTEIN 1"/>
    <property type="match status" value="1"/>
</dbReference>
<gene>
    <name evidence="2" type="ORF">BCIN_12g06220</name>
</gene>
<protein>
    <submittedName>
        <fullName evidence="2">Uncharacterized protein</fullName>
    </submittedName>
</protein>
<dbReference type="OrthoDB" id="10261753at2759"/>
<feature type="compositionally biased region" description="Basic and acidic residues" evidence="1">
    <location>
        <begin position="333"/>
        <end position="346"/>
    </location>
</feature>
<reference evidence="2 3" key="1">
    <citation type="journal article" date="2011" name="PLoS Genet.">
        <title>Genomic analysis of the necrotrophic fungal pathogens Sclerotinia sclerotiorum and Botrytis cinerea.</title>
        <authorList>
            <person name="Amselem J."/>
            <person name="Cuomo C.A."/>
            <person name="van Kan J.A."/>
            <person name="Viaud M."/>
            <person name="Benito E.P."/>
            <person name="Couloux A."/>
            <person name="Coutinho P.M."/>
            <person name="de Vries R.P."/>
            <person name="Dyer P.S."/>
            <person name="Fillinger S."/>
            <person name="Fournier E."/>
            <person name="Gout L."/>
            <person name="Hahn M."/>
            <person name="Kohn L."/>
            <person name="Lapalu N."/>
            <person name="Plummer K.M."/>
            <person name="Pradier J.M."/>
            <person name="Quevillon E."/>
            <person name="Sharon A."/>
            <person name="Simon A."/>
            <person name="ten Have A."/>
            <person name="Tudzynski B."/>
            <person name="Tudzynski P."/>
            <person name="Wincker P."/>
            <person name="Andrew M."/>
            <person name="Anthouard V."/>
            <person name="Beever R.E."/>
            <person name="Beffa R."/>
            <person name="Benoit I."/>
            <person name="Bouzid O."/>
            <person name="Brault B."/>
            <person name="Chen Z."/>
            <person name="Choquer M."/>
            <person name="Collemare J."/>
            <person name="Cotton P."/>
            <person name="Danchin E.G."/>
            <person name="Da Silva C."/>
            <person name="Gautier A."/>
            <person name="Giraud C."/>
            <person name="Giraud T."/>
            <person name="Gonzalez C."/>
            <person name="Grossetete S."/>
            <person name="Guldener U."/>
            <person name="Henrissat B."/>
            <person name="Howlett B.J."/>
            <person name="Kodira C."/>
            <person name="Kretschmer M."/>
            <person name="Lappartient A."/>
            <person name="Leroch M."/>
            <person name="Levis C."/>
            <person name="Mauceli E."/>
            <person name="Neuveglise C."/>
            <person name="Oeser B."/>
            <person name="Pearson M."/>
            <person name="Poulain J."/>
            <person name="Poussereau N."/>
            <person name="Quesneville H."/>
            <person name="Rascle C."/>
            <person name="Schumacher J."/>
            <person name="Segurens B."/>
            <person name="Sexton A."/>
            <person name="Silva E."/>
            <person name="Sirven C."/>
            <person name="Soanes D.M."/>
            <person name="Talbot N.J."/>
            <person name="Templeton M."/>
            <person name="Yandava C."/>
            <person name="Yarden O."/>
            <person name="Zeng Q."/>
            <person name="Rollins J.A."/>
            <person name="Lebrun M.H."/>
            <person name="Dickman M."/>
        </authorList>
    </citation>
    <scope>NUCLEOTIDE SEQUENCE [LARGE SCALE GENOMIC DNA]</scope>
    <source>
        <strain evidence="2 3">B05.10</strain>
    </source>
</reference>
<dbReference type="GO" id="GO:0035303">
    <property type="term" value="P:regulation of dephosphorylation"/>
    <property type="evidence" value="ECO:0007669"/>
    <property type="project" value="TreeGrafter"/>
</dbReference>
<dbReference type="PANTHER" id="PTHR10933:SF9">
    <property type="entry name" value="IMMUNOGLOBULIN-BINDING PROTEIN 1"/>
    <property type="match status" value="1"/>
</dbReference>
<dbReference type="Proteomes" id="UP000001798">
    <property type="component" value="Chromosome 12"/>
</dbReference>
<dbReference type="FunFam" id="1.25.40.540:FF:000009">
    <property type="entry name" value="Similar to TOR signalling pathway regulator (TapA)"/>
    <property type="match status" value="1"/>
</dbReference>
<reference evidence="2 3" key="2">
    <citation type="journal article" date="2012" name="Eukaryot. Cell">
        <title>Genome update of Botrytis cinerea strains B05.10 and T4.</title>
        <authorList>
            <person name="Staats M."/>
            <person name="van Kan J.A."/>
        </authorList>
    </citation>
    <scope>NUCLEOTIDE SEQUENCE [LARGE SCALE GENOMIC DNA]</scope>
    <source>
        <strain evidence="2 3">B05.10</strain>
    </source>
</reference>
<dbReference type="Pfam" id="PF04177">
    <property type="entry name" value="TAP42"/>
    <property type="match status" value="1"/>
</dbReference>
<dbReference type="GeneID" id="5431699"/>
<dbReference type="GO" id="GO:0051721">
    <property type="term" value="F:protein phosphatase 2A binding"/>
    <property type="evidence" value="ECO:0007669"/>
    <property type="project" value="TreeGrafter"/>
</dbReference>
<organism evidence="2 3">
    <name type="scientific">Botryotinia fuckeliana (strain B05.10)</name>
    <name type="common">Noble rot fungus</name>
    <name type="synonym">Botrytis cinerea</name>
    <dbReference type="NCBI Taxonomy" id="332648"/>
    <lineage>
        <taxon>Eukaryota</taxon>
        <taxon>Fungi</taxon>
        <taxon>Dikarya</taxon>
        <taxon>Ascomycota</taxon>
        <taxon>Pezizomycotina</taxon>
        <taxon>Leotiomycetes</taxon>
        <taxon>Helotiales</taxon>
        <taxon>Sclerotiniaceae</taxon>
        <taxon>Botrytis</taxon>
    </lineage>
</organism>
<dbReference type="AlphaFoldDB" id="A0A384JZR6"/>
<dbReference type="GO" id="GO:0009966">
    <property type="term" value="P:regulation of signal transduction"/>
    <property type="evidence" value="ECO:0007669"/>
    <property type="project" value="InterPro"/>
</dbReference>
<dbReference type="VEuPathDB" id="FungiDB:Bcin12g06220"/>
<dbReference type="Gene3D" id="1.25.40.540">
    <property type="entry name" value="TAP42-like family"/>
    <property type="match status" value="1"/>
</dbReference>
<evidence type="ECO:0000313" key="2">
    <source>
        <dbReference type="EMBL" id="ATZ56089.1"/>
    </source>
</evidence>
<feature type="region of interest" description="Disordered" evidence="1">
    <location>
        <begin position="307"/>
        <end position="356"/>
    </location>
</feature>
<proteinExistence type="predicted"/>
<dbReference type="EMBL" id="CP009816">
    <property type="protein sequence ID" value="ATZ56089.1"/>
    <property type="molecule type" value="Genomic_DNA"/>
</dbReference>